<dbReference type="EMBL" id="VIVK01000001">
    <property type="protein sequence ID" value="TWD81223.1"/>
    <property type="molecule type" value="Genomic_DNA"/>
</dbReference>
<dbReference type="CDD" id="cd05403">
    <property type="entry name" value="NT_KNTase_like"/>
    <property type="match status" value="1"/>
</dbReference>
<accession>A0A561BR08</accession>
<sequence>MSSEEVRSRLTALVEARDRWLEETIPTVEAKAVWLIGSHGEGRGDAWSDLDLLVVEGRCLLDDALLTIELPDNGPAGGGYVGAMYDVNGLPLWVDWYEWPSAAPIPTGSRLLAGSGTMGSLNLGDTLDLVGRGVPGPAPDPETFALAMLPLAAKFIARGDADKATAMATMLGTTPTVEGLRTALPRIGTHETARACVTRYLDLVRAHENEGTEK</sequence>
<name>A0A561BR08_9ACTN</name>
<dbReference type="RefSeq" id="WP_145805886.1">
    <property type="nucleotide sequence ID" value="NZ_VIVK01000001.1"/>
</dbReference>
<dbReference type="Proteomes" id="UP000318380">
    <property type="component" value="Unassembled WGS sequence"/>
</dbReference>
<keyword evidence="2" id="KW-1185">Reference proteome</keyword>
<proteinExistence type="predicted"/>
<protein>
    <recommendedName>
        <fullName evidence="3">Nucleotidyltransferase-like protein</fullName>
    </recommendedName>
</protein>
<gene>
    <name evidence="1" type="ORF">FB561_2329</name>
</gene>
<dbReference type="SUPFAM" id="SSF81301">
    <property type="entry name" value="Nucleotidyltransferase"/>
    <property type="match status" value="1"/>
</dbReference>
<evidence type="ECO:0008006" key="3">
    <source>
        <dbReference type="Google" id="ProtNLM"/>
    </source>
</evidence>
<comment type="caution">
    <text evidence="1">The sequence shown here is derived from an EMBL/GenBank/DDBJ whole genome shotgun (WGS) entry which is preliminary data.</text>
</comment>
<dbReference type="OrthoDB" id="3513020at2"/>
<reference evidence="1 2" key="1">
    <citation type="submission" date="2019-06" db="EMBL/GenBank/DDBJ databases">
        <title>Sequencing the genomes of 1000 actinobacteria strains.</title>
        <authorList>
            <person name="Klenk H.-P."/>
        </authorList>
    </citation>
    <scope>NUCLEOTIDE SEQUENCE [LARGE SCALE GENOMIC DNA]</scope>
    <source>
        <strain evidence="1 2">DSM 24683</strain>
    </source>
</reference>
<organism evidence="1 2">
    <name type="scientific">Kribbella amoyensis</name>
    <dbReference type="NCBI Taxonomy" id="996641"/>
    <lineage>
        <taxon>Bacteria</taxon>
        <taxon>Bacillati</taxon>
        <taxon>Actinomycetota</taxon>
        <taxon>Actinomycetes</taxon>
        <taxon>Propionibacteriales</taxon>
        <taxon>Kribbellaceae</taxon>
        <taxon>Kribbella</taxon>
    </lineage>
</organism>
<dbReference type="InterPro" id="IPR043519">
    <property type="entry name" value="NT_sf"/>
</dbReference>
<evidence type="ECO:0000313" key="1">
    <source>
        <dbReference type="EMBL" id="TWD81223.1"/>
    </source>
</evidence>
<dbReference type="AlphaFoldDB" id="A0A561BR08"/>
<dbReference type="Gene3D" id="3.30.460.10">
    <property type="entry name" value="Beta Polymerase, domain 2"/>
    <property type="match status" value="1"/>
</dbReference>
<evidence type="ECO:0000313" key="2">
    <source>
        <dbReference type="Proteomes" id="UP000318380"/>
    </source>
</evidence>